<comment type="cofactor">
    <cofactor evidence="2">
        <name>Zn(2+)</name>
        <dbReference type="ChEBI" id="CHEBI:29105"/>
    </cofactor>
</comment>
<dbReference type="Gene3D" id="3.90.79.20">
    <property type="match status" value="1"/>
</dbReference>
<dbReference type="PROSITE" id="PS00893">
    <property type="entry name" value="NUDIX_BOX"/>
    <property type="match status" value="1"/>
</dbReference>
<comment type="caution">
    <text evidence="11">The sequence shown here is derived from an EMBL/GenBank/DDBJ whole genome shotgun (WGS) entry which is preliminary data.</text>
</comment>
<dbReference type="InterPro" id="IPR015375">
    <property type="entry name" value="NADH_PPase-like_N"/>
</dbReference>
<dbReference type="PANTHER" id="PTHR42904:SF6">
    <property type="entry name" value="NAD-CAPPED RNA HYDROLASE NUDT12"/>
    <property type="match status" value="1"/>
</dbReference>
<comment type="cofactor">
    <cofactor evidence="1">
        <name>Mg(2+)</name>
        <dbReference type="ChEBI" id="CHEBI:18420"/>
    </cofactor>
</comment>
<reference evidence="11 12" key="1">
    <citation type="submission" date="2023-08" db="EMBL/GenBank/DDBJ databases">
        <title>Pseudoalteromonas haloplanktis LL1 genome.</title>
        <authorList>
            <person name="Wu S."/>
        </authorList>
    </citation>
    <scope>NUCLEOTIDE SEQUENCE [LARGE SCALE GENOMIC DNA]</scope>
    <source>
        <strain evidence="11 12">LL1</strain>
    </source>
</reference>
<keyword evidence="7" id="KW-0460">Magnesium</keyword>
<evidence type="ECO:0000256" key="3">
    <source>
        <dbReference type="ARBA" id="ARBA00009595"/>
    </source>
</evidence>
<evidence type="ECO:0000256" key="7">
    <source>
        <dbReference type="ARBA" id="ARBA00022842"/>
    </source>
</evidence>
<dbReference type="InterPro" id="IPR015376">
    <property type="entry name" value="Znr_NADH_PPase"/>
</dbReference>
<keyword evidence="12" id="KW-1185">Reference proteome</keyword>
<evidence type="ECO:0000256" key="5">
    <source>
        <dbReference type="ARBA" id="ARBA00022723"/>
    </source>
</evidence>
<dbReference type="RefSeq" id="WP_309039726.1">
    <property type="nucleotide sequence ID" value="NZ_JAVIFY010000021.1"/>
</dbReference>
<evidence type="ECO:0000256" key="1">
    <source>
        <dbReference type="ARBA" id="ARBA00001946"/>
    </source>
</evidence>
<dbReference type="NCBIfam" id="NF001299">
    <property type="entry name" value="PRK00241.1"/>
    <property type="match status" value="1"/>
</dbReference>
<dbReference type="Pfam" id="PF09296">
    <property type="entry name" value="NUDIX-like"/>
    <property type="match status" value="1"/>
</dbReference>
<dbReference type="CDD" id="cd03429">
    <property type="entry name" value="NUDIX_NADH_pyrophosphatase_Nudt13"/>
    <property type="match status" value="1"/>
</dbReference>
<feature type="domain" description="Nudix hydrolase" evidence="10">
    <location>
        <begin position="162"/>
        <end position="293"/>
    </location>
</feature>
<dbReference type="PANTHER" id="PTHR42904">
    <property type="entry name" value="NUDIX HYDROLASE, NUDC SUBFAMILY"/>
    <property type="match status" value="1"/>
</dbReference>
<evidence type="ECO:0000256" key="4">
    <source>
        <dbReference type="ARBA" id="ARBA00012381"/>
    </source>
</evidence>
<dbReference type="Pfam" id="PF00293">
    <property type="entry name" value="NUDIX"/>
    <property type="match status" value="1"/>
</dbReference>
<dbReference type="EC" id="3.6.1.22" evidence="4"/>
<evidence type="ECO:0000256" key="8">
    <source>
        <dbReference type="ARBA" id="ARBA00023027"/>
    </source>
</evidence>
<dbReference type="InterPro" id="IPR000086">
    <property type="entry name" value="NUDIX_hydrolase_dom"/>
</dbReference>
<proteinExistence type="inferred from homology"/>
<dbReference type="PROSITE" id="PS51462">
    <property type="entry name" value="NUDIX"/>
    <property type="match status" value="1"/>
</dbReference>
<sequence>MLNYSAMSLNRASNLRKEPNWLAAQLNEQSRWLLVKNSQTLFDSNSYVVTFLSFATVRNLDLSEAIFLGLDEQQTSHFALDVSQLDDALVTQLIGNAEFVDIRRYGVNVALEQGSMAALARGLCYWHATHCFCGRCGSKNMLVEAGHSRLCSNEQCKHQTFPRTDPAVIMVVTRTFADGIERCLLGRQAVWAPGMYSSLAGFVDPGESLEQAVAREVMEEAGIVVGNVRYIASQPWPFPSSIMLGFIAEAVTEDIHVDKDELDDAQWFSREEIKSFGNWHDEGTHLKLPRTDSISRYLIDHWCNLND</sequence>
<accession>A0ABU1BJ77</accession>
<dbReference type="InterPro" id="IPR015797">
    <property type="entry name" value="NUDIX_hydrolase-like_dom_sf"/>
</dbReference>
<dbReference type="InterPro" id="IPR050241">
    <property type="entry name" value="NAD-cap_RNA_hydrolase_NudC"/>
</dbReference>
<evidence type="ECO:0000313" key="12">
    <source>
        <dbReference type="Proteomes" id="UP001226574"/>
    </source>
</evidence>
<comment type="similarity">
    <text evidence="3">Belongs to the Nudix hydrolase family. NudC subfamily.</text>
</comment>
<comment type="catalytic activity">
    <reaction evidence="9">
        <text>a 5'-end NAD(+)-phospho-ribonucleoside in mRNA + H2O = a 5'-end phospho-adenosine-phospho-ribonucleoside in mRNA + beta-nicotinamide D-ribonucleotide + 2 H(+)</text>
        <dbReference type="Rhea" id="RHEA:60876"/>
        <dbReference type="Rhea" id="RHEA-COMP:15698"/>
        <dbReference type="Rhea" id="RHEA-COMP:15719"/>
        <dbReference type="ChEBI" id="CHEBI:14649"/>
        <dbReference type="ChEBI" id="CHEBI:15377"/>
        <dbReference type="ChEBI" id="CHEBI:15378"/>
        <dbReference type="ChEBI" id="CHEBI:144029"/>
        <dbReference type="ChEBI" id="CHEBI:144051"/>
    </reaction>
    <physiologicalReaction direction="left-to-right" evidence="9">
        <dbReference type="Rhea" id="RHEA:60877"/>
    </physiologicalReaction>
</comment>
<dbReference type="Pfam" id="PF09297">
    <property type="entry name" value="Zn_ribbon_NUD"/>
    <property type="match status" value="1"/>
</dbReference>
<evidence type="ECO:0000259" key="10">
    <source>
        <dbReference type="PROSITE" id="PS51462"/>
    </source>
</evidence>
<keyword evidence="6 11" id="KW-0378">Hydrolase</keyword>
<dbReference type="InterPro" id="IPR049734">
    <property type="entry name" value="NudC-like_C"/>
</dbReference>
<organism evidence="11 12">
    <name type="scientific">Pseudoalteromonas haloplanktis</name>
    <name type="common">Alteromonas haloplanktis</name>
    <dbReference type="NCBI Taxonomy" id="228"/>
    <lineage>
        <taxon>Bacteria</taxon>
        <taxon>Pseudomonadati</taxon>
        <taxon>Pseudomonadota</taxon>
        <taxon>Gammaproteobacteria</taxon>
        <taxon>Alteromonadales</taxon>
        <taxon>Pseudoalteromonadaceae</taxon>
        <taxon>Pseudoalteromonas</taxon>
    </lineage>
</organism>
<dbReference type="EMBL" id="JAVIFY010000021">
    <property type="protein sequence ID" value="MDQ9093826.1"/>
    <property type="molecule type" value="Genomic_DNA"/>
</dbReference>
<evidence type="ECO:0000256" key="2">
    <source>
        <dbReference type="ARBA" id="ARBA00001947"/>
    </source>
</evidence>
<dbReference type="GO" id="GO:0016787">
    <property type="term" value="F:hydrolase activity"/>
    <property type="evidence" value="ECO:0007669"/>
    <property type="project" value="UniProtKB-KW"/>
</dbReference>
<protein>
    <recommendedName>
        <fullName evidence="4">NAD(+) diphosphatase</fullName>
        <ecNumber evidence="4">3.6.1.22</ecNumber>
    </recommendedName>
</protein>
<evidence type="ECO:0000313" key="11">
    <source>
        <dbReference type="EMBL" id="MDQ9093826.1"/>
    </source>
</evidence>
<keyword evidence="5" id="KW-0479">Metal-binding</keyword>
<dbReference type="Proteomes" id="UP001226574">
    <property type="component" value="Unassembled WGS sequence"/>
</dbReference>
<gene>
    <name evidence="11" type="primary">nudC</name>
    <name evidence="11" type="ORF">RC083_19830</name>
</gene>
<name>A0ABU1BJ77_PSEHA</name>
<dbReference type="InterPro" id="IPR020084">
    <property type="entry name" value="NUDIX_hydrolase_CS"/>
</dbReference>
<dbReference type="Gene3D" id="3.90.79.10">
    <property type="entry name" value="Nucleoside Triphosphate Pyrophosphohydrolase"/>
    <property type="match status" value="1"/>
</dbReference>
<keyword evidence="8" id="KW-0520">NAD</keyword>
<evidence type="ECO:0000256" key="9">
    <source>
        <dbReference type="ARBA" id="ARBA00023679"/>
    </source>
</evidence>
<dbReference type="SUPFAM" id="SSF55811">
    <property type="entry name" value="Nudix"/>
    <property type="match status" value="1"/>
</dbReference>
<evidence type="ECO:0000256" key="6">
    <source>
        <dbReference type="ARBA" id="ARBA00022801"/>
    </source>
</evidence>